<comment type="caution">
    <text evidence="1">The sequence shown here is derived from an EMBL/GenBank/DDBJ whole genome shotgun (WGS) entry which is preliminary data.</text>
</comment>
<accession>A0A1V6PTT3</accession>
<dbReference type="Proteomes" id="UP000191672">
    <property type="component" value="Unassembled WGS sequence"/>
</dbReference>
<organism evidence="1 2">
    <name type="scientific">Penicillium antarcticum</name>
    <dbReference type="NCBI Taxonomy" id="416450"/>
    <lineage>
        <taxon>Eukaryota</taxon>
        <taxon>Fungi</taxon>
        <taxon>Dikarya</taxon>
        <taxon>Ascomycota</taxon>
        <taxon>Pezizomycotina</taxon>
        <taxon>Eurotiomycetes</taxon>
        <taxon>Eurotiomycetidae</taxon>
        <taxon>Eurotiales</taxon>
        <taxon>Aspergillaceae</taxon>
        <taxon>Penicillium</taxon>
    </lineage>
</organism>
<evidence type="ECO:0000313" key="1">
    <source>
        <dbReference type="EMBL" id="OQD80341.1"/>
    </source>
</evidence>
<reference evidence="2" key="1">
    <citation type="journal article" date="2017" name="Nat. Microbiol.">
        <title>Global analysis of biosynthetic gene clusters reveals vast potential of secondary metabolite production in Penicillium species.</title>
        <authorList>
            <person name="Nielsen J.C."/>
            <person name="Grijseels S."/>
            <person name="Prigent S."/>
            <person name="Ji B."/>
            <person name="Dainat J."/>
            <person name="Nielsen K.F."/>
            <person name="Frisvad J.C."/>
            <person name="Workman M."/>
            <person name="Nielsen J."/>
        </authorList>
    </citation>
    <scope>NUCLEOTIDE SEQUENCE [LARGE SCALE GENOMIC DNA]</scope>
    <source>
        <strain evidence="2">IBT 31811</strain>
    </source>
</reference>
<keyword evidence="2" id="KW-1185">Reference proteome</keyword>
<dbReference type="AlphaFoldDB" id="A0A1V6PTT3"/>
<gene>
    <name evidence="1" type="ORF">PENANT_c036G04573</name>
</gene>
<protein>
    <submittedName>
        <fullName evidence="1">Uncharacterized protein</fullName>
    </submittedName>
</protein>
<sequence length="37" mass="4457">MQHWQFYETEHPFEGRTISRFFNVHMTGVAIATRAYP</sequence>
<evidence type="ECO:0000313" key="2">
    <source>
        <dbReference type="Proteomes" id="UP000191672"/>
    </source>
</evidence>
<proteinExistence type="predicted"/>
<name>A0A1V6PTT3_9EURO</name>
<dbReference type="EMBL" id="MDYN01000036">
    <property type="protein sequence ID" value="OQD80341.1"/>
    <property type="molecule type" value="Genomic_DNA"/>
</dbReference>